<keyword evidence="2" id="KW-0489">Methyltransferase</keyword>
<dbReference type="EMBL" id="WJKJ01000268">
    <property type="protein sequence ID" value="MBD3365157.1"/>
    <property type="molecule type" value="Genomic_DNA"/>
</dbReference>
<dbReference type="CDD" id="cd02440">
    <property type="entry name" value="AdoMet_MTases"/>
    <property type="match status" value="1"/>
</dbReference>
<gene>
    <name evidence="2" type="ORF">GF359_08075</name>
</gene>
<dbReference type="InterPro" id="IPR050508">
    <property type="entry name" value="Methyltransf_Superfamily"/>
</dbReference>
<reference evidence="2" key="1">
    <citation type="submission" date="2019-11" db="EMBL/GenBank/DDBJ databases">
        <title>Microbial mats filling the niche in hypersaline microbial mats.</title>
        <authorList>
            <person name="Wong H.L."/>
            <person name="Macleod F.I."/>
            <person name="White R.A. III"/>
            <person name="Burns B.P."/>
        </authorList>
    </citation>
    <scope>NUCLEOTIDE SEQUENCE</scope>
    <source>
        <strain evidence="2">Bin_327</strain>
    </source>
</reference>
<sequence length="171" mass="19262">MNDIEAGRYWEENAEAWTKLSRIGLDVYRDLFNTPAFLVILPDVDGLRGVDIGCGEGYNTRKMAELGAQMTAVDIAPTFIRYAKEAEGKNPMGIRYLVSSGIELPFEDKSFDFAVAFMSLMDMAEPDKAIREVFRVVKPGGFFQFSICHPCTDTPHRKWVDDEDGNHLALE</sequence>
<proteinExistence type="predicted"/>
<dbReference type="GO" id="GO:0032259">
    <property type="term" value="P:methylation"/>
    <property type="evidence" value="ECO:0007669"/>
    <property type="project" value="UniProtKB-KW"/>
</dbReference>
<keyword evidence="2" id="KW-0808">Transferase</keyword>
<dbReference type="Gene3D" id="3.40.50.150">
    <property type="entry name" value="Vaccinia Virus protein VP39"/>
    <property type="match status" value="1"/>
</dbReference>
<dbReference type="PANTHER" id="PTHR42912">
    <property type="entry name" value="METHYLTRANSFERASE"/>
    <property type="match status" value="1"/>
</dbReference>
<organism evidence="2 3">
    <name type="scientific">candidate division WOR-3 bacterium</name>
    <dbReference type="NCBI Taxonomy" id="2052148"/>
    <lineage>
        <taxon>Bacteria</taxon>
        <taxon>Bacteria division WOR-3</taxon>
    </lineage>
</organism>
<dbReference type="AlphaFoldDB" id="A0A9D5QDJ3"/>
<comment type="caution">
    <text evidence="2">The sequence shown here is derived from an EMBL/GenBank/DDBJ whole genome shotgun (WGS) entry which is preliminary data.</text>
</comment>
<evidence type="ECO:0000313" key="3">
    <source>
        <dbReference type="Proteomes" id="UP000630660"/>
    </source>
</evidence>
<dbReference type="InterPro" id="IPR029063">
    <property type="entry name" value="SAM-dependent_MTases_sf"/>
</dbReference>
<name>A0A9D5QDJ3_UNCW3</name>
<dbReference type="Proteomes" id="UP000630660">
    <property type="component" value="Unassembled WGS sequence"/>
</dbReference>
<dbReference type="SUPFAM" id="SSF53335">
    <property type="entry name" value="S-adenosyl-L-methionine-dependent methyltransferases"/>
    <property type="match status" value="1"/>
</dbReference>
<dbReference type="GO" id="GO:0008757">
    <property type="term" value="F:S-adenosylmethionine-dependent methyltransferase activity"/>
    <property type="evidence" value="ECO:0007669"/>
    <property type="project" value="InterPro"/>
</dbReference>
<feature type="domain" description="Methyltransferase type 11" evidence="1">
    <location>
        <begin position="50"/>
        <end position="143"/>
    </location>
</feature>
<evidence type="ECO:0000259" key="1">
    <source>
        <dbReference type="Pfam" id="PF08241"/>
    </source>
</evidence>
<accession>A0A9D5QDJ3</accession>
<feature type="non-terminal residue" evidence="2">
    <location>
        <position position="171"/>
    </location>
</feature>
<protein>
    <submittedName>
        <fullName evidence="2">Methyltransferase domain-containing protein</fullName>
    </submittedName>
</protein>
<dbReference type="Pfam" id="PF08241">
    <property type="entry name" value="Methyltransf_11"/>
    <property type="match status" value="1"/>
</dbReference>
<evidence type="ECO:0000313" key="2">
    <source>
        <dbReference type="EMBL" id="MBD3365157.1"/>
    </source>
</evidence>
<dbReference type="PANTHER" id="PTHR42912:SF93">
    <property type="entry name" value="N6-ADENOSINE-METHYLTRANSFERASE TMT1A"/>
    <property type="match status" value="1"/>
</dbReference>
<dbReference type="InterPro" id="IPR013216">
    <property type="entry name" value="Methyltransf_11"/>
</dbReference>